<dbReference type="FunFam" id="1.10.340.30:FF:000004">
    <property type="entry name" value="DNA-3-methyladenine glycosylase II"/>
    <property type="match status" value="1"/>
</dbReference>
<evidence type="ECO:0000259" key="7">
    <source>
        <dbReference type="SMART" id="SM00478"/>
    </source>
</evidence>
<dbReference type="KEGG" id="msv:Mesil_1125"/>
<dbReference type="PANTHER" id="PTHR43003:SF5">
    <property type="entry name" value="DNA-3-METHYLADENINE GLYCOSYLASE"/>
    <property type="match status" value="1"/>
</dbReference>
<dbReference type="GO" id="GO:0008725">
    <property type="term" value="F:DNA-3-methyladenine glycosylase activity"/>
    <property type="evidence" value="ECO:0007669"/>
    <property type="project" value="TreeGrafter"/>
</dbReference>
<evidence type="ECO:0000313" key="8">
    <source>
        <dbReference type="EMBL" id="ADH63030.1"/>
    </source>
</evidence>
<reference evidence="8 9" key="1">
    <citation type="journal article" date="2010" name="Stand. Genomic Sci.">
        <title>Complete genome sequence of Meiothermus silvanus type strain (VI-R2).</title>
        <authorList>
            <person name="Sikorski J."/>
            <person name="Tindall B.J."/>
            <person name="Lowry S."/>
            <person name="Lucas S."/>
            <person name="Nolan M."/>
            <person name="Copeland A."/>
            <person name="Glavina Del Rio T."/>
            <person name="Tice H."/>
            <person name="Cheng J.F."/>
            <person name="Han C."/>
            <person name="Pitluck S."/>
            <person name="Liolios K."/>
            <person name="Ivanova N."/>
            <person name="Mavromatis K."/>
            <person name="Mikhailova N."/>
            <person name="Pati A."/>
            <person name="Goodwin L."/>
            <person name="Chen A."/>
            <person name="Palaniappan K."/>
            <person name="Land M."/>
            <person name="Hauser L."/>
            <person name="Chang Y.J."/>
            <person name="Jeffries C.D."/>
            <person name="Rohde M."/>
            <person name="Goker M."/>
            <person name="Woyke T."/>
            <person name="Bristow J."/>
            <person name="Eisen J.A."/>
            <person name="Markowitz V."/>
            <person name="Hugenholtz P."/>
            <person name="Kyrpides N.C."/>
            <person name="Klenk H.P."/>
            <person name="Lapidus A."/>
        </authorList>
    </citation>
    <scope>NUCLEOTIDE SEQUENCE [LARGE SCALE GENOMIC DNA]</scope>
    <source>
        <strain evidence="9">ATCC 700542 / DSM 9946 / VI-R2</strain>
    </source>
</reference>
<keyword evidence="5" id="KW-0234">DNA repair</keyword>
<dbReference type="SMART" id="SM00478">
    <property type="entry name" value="ENDO3c"/>
    <property type="match status" value="1"/>
</dbReference>
<dbReference type="GO" id="GO:0006285">
    <property type="term" value="P:base-excision repair, AP site formation"/>
    <property type="evidence" value="ECO:0007669"/>
    <property type="project" value="TreeGrafter"/>
</dbReference>
<evidence type="ECO:0000256" key="1">
    <source>
        <dbReference type="ARBA" id="ARBA00000086"/>
    </source>
</evidence>
<keyword evidence="4" id="KW-0227">DNA damage</keyword>
<dbReference type="Gene3D" id="1.10.1670.40">
    <property type="match status" value="1"/>
</dbReference>
<dbReference type="InterPro" id="IPR011257">
    <property type="entry name" value="DNA_glycosylase"/>
</dbReference>
<dbReference type="CDD" id="cd00056">
    <property type="entry name" value="ENDO3c"/>
    <property type="match status" value="1"/>
</dbReference>
<feature type="region of interest" description="Disordered" evidence="6">
    <location>
        <begin position="1"/>
        <end position="24"/>
    </location>
</feature>
<dbReference type="HOGENOM" id="CLU_000445_72_5_0"/>
<dbReference type="AlphaFoldDB" id="D7BDB2"/>
<organism evidence="8 9">
    <name type="scientific">Allomeiothermus silvanus (strain ATCC 700542 / DSM 9946 / NBRC 106475 / NCIMB 13440 / VI-R2)</name>
    <name type="common">Thermus silvanus</name>
    <dbReference type="NCBI Taxonomy" id="526227"/>
    <lineage>
        <taxon>Bacteria</taxon>
        <taxon>Thermotogati</taxon>
        <taxon>Deinococcota</taxon>
        <taxon>Deinococci</taxon>
        <taxon>Thermales</taxon>
        <taxon>Thermaceae</taxon>
        <taxon>Allomeiothermus</taxon>
    </lineage>
</organism>
<sequence>MSKPKRAERRTENVQRRGSGHLLTDPRLHPLIERYGPAPFHPNPVGIRPPFRTLVGSIVGQQLSGKAADTIWQRLEARYPIEPQALYQATPEDLRSLGLSRAKASYIIDLSRFALEGGLEGIETQPDHEIIAHLTRVKGIGVWSAQMFLMFGLGRPDVWPVLDLGIRKGAEKLYGVTTKADLLELGERFRPYRSHAAWYLWRVLETQ</sequence>
<dbReference type="GO" id="GO:0032131">
    <property type="term" value="F:alkylated DNA binding"/>
    <property type="evidence" value="ECO:0007669"/>
    <property type="project" value="TreeGrafter"/>
</dbReference>
<dbReference type="PANTHER" id="PTHR43003">
    <property type="entry name" value="DNA-3-METHYLADENINE GLYCOSYLASE"/>
    <property type="match status" value="1"/>
</dbReference>
<dbReference type="eggNOG" id="COG0122">
    <property type="taxonomic scope" value="Bacteria"/>
</dbReference>
<dbReference type="InterPro" id="IPR003265">
    <property type="entry name" value="HhH-GPD_domain"/>
</dbReference>
<comment type="catalytic activity">
    <reaction evidence="1">
        <text>Hydrolysis of alkylated DNA, releasing 3-methyladenine, 3-methylguanine, 7-methylguanine and 7-methyladenine.</text>
        <dbReference type="EC" id="3.2.2.21"/>
    </reaction>
</comment>
<evidence type="ECO:0000256" key="3">
    <source>
        <dbReference type="ARBA" id="ARBA00012000"/>
    </source>
</evidence>
<dbReference type="Gene3D" id="1.10.340.30">
    <property type="entry name" value="Hypothetical protein, domain 2"/>
    <property type="match status" value="1"/>
</dbReference>
<feature type="domain" description="HhH-GPD" evidence="7">
    <location>
        <begin position="59"/>
        <end position="205"/>
    </location>
</feature>
<dbReference type="GO" id="GO:0043916">
    <property type="term" value="F:DNA-7-methylguanine glycosylase activity"/>
    <property type="evidence" value="ECO:0007669"/>
    <property type="project" value="TreeGrafter"/>
</dbReference>
<dbReference type="Proteomes" id="UP000001916">
    <property type="component" value="Chromosome"/>
</dbReference>
<evidence type="ECO:0000256" key="5">
    <source>
        <dbReference type="ARBA" id="ARBA00023204"/>
    </source>
</evidence>
<dbReference type="SUPFAM" id="SSF48150">
    <property type="entry name" value="DNA-glycosylase"/>
    <property type="match status" value="1"/>
</dbReference>
<dbReference type="Pfam" id="PF00730">
    <property type="entry name" value="HhH-GPD"/>
    <property type="match status" value="1"/>
</dbReference>
<evidence type="ECO:0000256" key="6">
    <source>
        <dbReference type="SAM" id="MobiDB-lite"/>
    </source>
</evidence>
<protein>
    <recommendedName>
        <fullName evidence="3">DNA-3-methyladenine glycosylase II</fullName>
        <ecNumber evidence="3">3.2.2.21</ecNumber>
    </recommendedName>
</protein>
<keyword evidence="9" id="KW-1185">Reference proteome</keyword>
<dbReference type="GO" id="GO:0032993">
    <property type="term" value="C:protein-DNA complex"/>
    <property type="evidence" value="ECO:0007669"/>
    <property type="project" value="TreeGrafter"/>
</dbReference>
<evidence type="ECO:0000256" key="4">
    <source>
        <dbReference type="ARBA" id="ARBA00022763"/>
    </source>
</evidence>
<accession>D7BDB2</accession>
<evidence type="ECO:0000313" key="9">
    <source>
        <dbReference type="Proteomes" id="UP000001916"/>
    </source>
</evidence>
<dbReference type="EC" id="3.2.2.21" evidence="3"/>
<dbReference type="STRING" id="526227.Mesil_1125"/>
<dbReference type="EMBL" id="CP002042">
    <property type="protein sequence ID" value="ADH63030.1"/>
    <property type="molecule type" value="Genomic_DNA"/>
</dbReference>
<proteinExistence type="inferred from homology"/>
<comment type="similarity">
    <text evidence="2">Belongs to the alkylbase DNA glycosidase AlkA family.</text>
</comment>
<dbReference type="InterPro" id="IPR051912">
    <property type="entry name" value="Alkylbase_DNA_Glycosylase/TA"/>
</dbReference>
<evidence type="ECO:0000256" key="2">
    <source>
        <dbReference type="ARBA" id="ARBA00010817"/>
    </source>
</evidence>
<dbReference type="GO" id="GO:0006307">
    <property type="term" value="P:DNA alkylation repair"/>
    <property type="evidence" value="ECO:0007669"/>
    <property type="project" value="TreeGrafter"/>
</dbReference>
<gene>
    <name evidence="8" type="ordered locus">Mesil_1125</name>
</gene>
<name>D7BDB2_ALLS1</name>